<protein>
    <submittedName>
        <fullName evidence="1">Uncharacterized protein</fullName>
    </submittedName>
</protein>
<gene>
    <name evidence="1" type="ORF">SDC9_22883</name>
</gene>
<accession>A0A644UDV8</accession>
<organism evidence="1">
    <name type="scientific">bioreactor metagenome</name>
    <dbReference type="NCBI Taxonomy" id="1076179"/>
    <lineage>
        <taxon>unclassified sequences</taxon>
        <taxon>metagenomes</taxon>
        <taxon>ecological metagenomes</taxon>
    </lineage>
</organism>
<sequence>MQQMFIMPVANGILPRPHGGRIVGMFILEQGGQILHDVGVGHDVLICPWIVDSETLYPVGVIARIMDISAQMAISDDGIELPVMMAELEGRDWARWYSLKTVGASLFSADVERLDFKKLRKEYPSISGAGWVPAGGYTEFRAKTDIPVTIYGTDLESGAEVSIKANLGGLVQQEQAHTLEHAIIRALKTYGLCTARTLLESMTKETTELKRSVEASIKYNLPEVLGITASGACGNPMTNLAQFYLAKTFVSNVSAGKSLTESLTKARRSTMSRLTGELGLTMQPDVRVLQGLKKGMSHDDTPLKVEICKKVIGRFPIDPWE</sequence>
<proteinExistence type="predicted"/>
<name>A0A644UDV8_9ZZZZ</name>
<dbReference type="EMBL" id="VSSQ01000103">
    <property type="protein sequence ID" value="MPL77032.1"/>
    <property type="molecule type" value="Genomic_DNA"/>
</dbReference>
<evidence type="ECO:0000313" key="1">
    <source>
        <dbReference type="EMBL" id="MPL77032.1"/>
    </source>
</evidence>
<dbReference type="AlphaFoldDB" id="A0A644UDV8"/>
<reference evidence="1" key="1">
    <citation type="submission" date="2019-08" db="EMBL/GenBank/DDBJ databases">
        <authorList>
            <person name="Kucharzyk K."/>
            <person name="Murdoch R.W."/>
            <person name="Higgins S."/>
            <person name="Loffler F."/>
        </authorList>
    </citation>
    <scope>NUCLEOTIDE SEQUENCE</scope>
</reference>
<comment type="caution">
    <text evidence="1">The sequence shown here is derived from an EMBL/GenBank/DDBJ whole genome shotgun (WGS) entry which is preliminary data.</text>
</comment>